<dbReference type="CDD" id="cd16936">
    <property type="entry name" value="HATPase_RsbW-like"/>
    <property type="match status" value="1"/>
</dbReference>
<organism evidence="3 4">
    <name type="scientific">Acetivibrio straminisolvens JCM 21531</name>
    <dbReference type="NCBI Taxonomy" id="1294263"/>
    <lineage>
        <taxon>Bacteria</taxon>
        <taxon>Bacillati</taxon>
        <taxon>Bacillota</taxon>
        <taxon>Clostridia</taxon>
        <taxon>Eubacteriales</taxon>
        <taxon>Oscillospiraceae</taxon>
        <taxon>Acetivibrio</taxon>
    </lineage>
</organism>
<keyword evidence="1" id="KW-0418">Kinase</keyword>
<evidence type="ECO:0000313" key="3">
    <source>
        <dbReference type="EMBL" id="GAE90030.1"/>
    </source>
</evidence>
<dbReference type="EMBL" id="BAVR01000053">
    <property type="protein sequence ID" value="GAE90030.1"/>
    <property type="molecule type" value="Genomic_DNA"/>
</dbReference>
<dbReference type="PANTHER" id="PTHR35526:SF3">
    <property type="entry name" value="ANTI-SIGMA-F FACTOR RSBW"/>
    <property type="match status" value="1"/>
</dbReference>
<dbReference type="InterPro" id="IPR050267">
    <property type="entry name" value="Anti-sigma-factor_SerPK"/>
</dbReference>
<dbReference type="AlphaFoldDB" id="W4V9F4"/>
<evidence type="ECO:0000313" key="4">
    <source>
        <dbReference type="Proteomes" id="UP000019109"/>
    </source>
</evidence>
<accession>W4V9F4</accession>
<gene>
    <name evidence="3" type="ORF">JCM21531_3609</name>
</gene>
<dbReference type="GO" id="GO:0004674">
    <property type="term" value="F:protein serine/threonine kinase activity"/>
    <property type="evidence" value="ECO:0007669"/>
    <property type="project" value="UniProtKB-KW"/>
</dbReference>
<keyword evidence="1" id="KW-0723">Serine/threonine-protein kinase</keyword>
<sequence>MQILSYKLNAHIPFDKDSIEMFLSSCEEVINNMASDEKTIFKLKSAIHELLINSLEHGYNKSAGNVSFSIEKLEHTIHLEISDEGIGFDASSLNLEKDNSSFNTIKGRGWGLFILKKLCDDIQITSAPLKGTKVTVSINY</sequence>
<keyword evidence="1" id="KW-0808">Transferase</keyword>
<dbReference type="InterPro" id="IPR036890">
    <property type="entry name" value="HATPase_C_sf"/>
</dbReference>
<dbReference type="RefSeq" id="WP_038290572.1">
    <property type="nucleotide sequence ID" value="NZ_BAVR01000053.1"/>
</dbReference>
<keyword evidence="4" id="KW-1185">Reference proteome</keyword>
<dbReference type="STRING" id="1294263.JCM21531_3609"/>
<dbReference type="SUPFAM" id="SSF55874">
    <property type="entry name" value="ATPase domain of HSP90 chaperone/DNA topoisomerase II/histidine kinase"/>
    <property type="match status" value="1"/>
</dbReference>
<dbReference type="InterPro" id="IPR003594">
    <property type="entry name" value="HATPase_dom"/>
</dbReference>
<dbReference type="OrthoDB" id="9767435at2"/>
<evidence type="ECO:0000259" key="2">
    <source>
        <dbReference type="Pfam" id="PF13581"/>
    </source>
</evidence>
<proteinExistence type="predicted"/>
<dbReference type="Pfam" id="PF13581">
    <property type="entry name" value="HATPase_c_2"/>
    <property type="match status" value="1"/>
</dbReference>
<evidence type="ECO:0000256" key="1">
    <source>
        <dbReference type="ARBA" id="ARBA00022527"/>
    </source>
</evidence>
<reference evidence="3" key="1">
    <citation type="journal article" date="2014" name="Genome Announc.">
        <title>Draft Genome Sequence of Clostridium straminisolvens Strain JCM 21531T, Isolated from a Cellulose-Degrading Bacterial Community.</title>
        <authorList>
            <person name="Yuki M."/>
            <person name="Oshima K."/>
            <person name="Suda W."/>
            <person name="Sakamoto M."/>
            <person name="Kitamura K."/>
            <person name="Iida T."/>
            <person name="Hattori M."/>
            <person name="Ohkuma M."/>
        </authorList>
    </citation>
    <scope>NUCLEOTIDE SEQUENCE [LARGE SCALE GENOMIC DNA]</scope>
    <source>
        <strain evidence="3">JCM 21531</strain>
    </source>
</reference>
<dbReference type="Proteomes" id="UP000019109">
    <property type="component" value="Unassembled WGS sequence"/>
</dbReference>
<protein>
    <submittedName>
        <fullName evidence="3">Anti-sigma F factor</fullName>
    </submittedName>
</protein>
<dbReference type="PANTHER" id="PTHR35526">
    <property type="entry name" value="ANTI-SIGMA-F FACTOR RSBW-RELATED"/>
    <property type="match status" value="1"/>
</dbReference>
<dbReference type="Gene3D" id="3.30.565.10">
    <property type="entry name" value="Histidine kinase-like ATPase, C-terminal domain"/>
    <property type="match status" value="1"/>
</dbReference>
<comment type="caution">
    <text evidence="3">The sequence shown here is derived from an EMBL/GenBank/DDBJ whole genome shotgun (WGS) entry which is preliminary data.</text>
</comment>
<feature type="domain" description="Histidine kinase/HSP90-like ATPase" evidence="2">
    <location>
        <begin position="13"/>
        <end position="137"/>
    </location>
</feature>
<name>W4V9F4_9FIRM</name>